<dbReference type="SUPFAM" id="SSF50249">
    <property type="entry name" value="Nucleic acid-binding proteins"/>
    <property type="match status" value="2"/>
</dbReference>
<dbReference type="InterPro" id="IPR012340">
    <property type="entry name" value="NA-bd_OB-fold"/>
</dbReference>
<dbReference type="InParanoid" id="K3ZP20"/>
<dbReference type="EnsemblPlants" id="KQK94472">
    <property type="protein sequence ID" value="KQK94472"/>
    <property type="gene ID" value="SETIT_028350mg"/>
</dbReference>
<dbReference type="Proteomes" id="UP000004995">
    <property type="component" value="Unassembled WGS sequence"/>
</dbReference>
<accession>K3ZP20</accession>
<dbReference type="EMBL" id="AGNK02004886">
    <property type="status" value="NOT_ANNOTATED_CDS"/>
    <property type="molecule type" value="Genomic_DNA"/>
</dbReference>
<dbReference type="eggNOG" id="KOG0851">
    <property type="taxonomic scope" value="Eukaryota"/>
</dbReference>
<dbReference type="Gramene" id="KQK94472">
    <property type="protein sequence ID" value="KQK94472"/>
    <property type="gene ID" value="SETIT_028350mg"/>
</dbReference>
<reference evidence="1" key="2">
    <citation type="submission" date="2018-08" db="UniProtKB">
        <authorList>
            <consortium name="EnsemblPlants"/>
        </authorList>
    </citation>
    <scope>IDENTIFICATION</scope>
    <source>
        <strain evidence="1">Yugu1</strain>
    </source>
</reference>
<dbReference type="STRING" id="4555.K3ZP20"/>
<dbReference type="FunCoup" id="K3ZP20">
    <property type="interactions" value="2"/>
</dbReference>
<protein>
    <recommendedName>
        <fullName evidence="3">Replication factor A C-terminal domain-containing protein</fullName>
    </recommendedName>
</protein>
<name>K3ZP20_SETIT</name>
<evidence type="ECO:0000313" key="1">
    <source>
        <dbReference type="EnsemblPlants" id="KQK94472"/>
    </source>
</evidence>
<dbReference type="Gene3D" id="2.40.50.140">
    <property type="entry name" value="Nucleic acid-binding proteins"/>
    <property type="match status" value="2"/>
</dbReference>
<reference evidence="2" key="1">
    <citation type="journal article" date="2012" name="Nat. Biotechnol.">
        <title>Reference genome sequence of the model plant Setaria.</title>
        <authorList>
            <person name="Bennetzen J.L."/>
            <person name="Schmutz J."/>
            <person name="Wang H."/>
            <person name="Percifield R."/>
            <person name="Hawkins J."/>
            <person name="Pontaroli A.C."/>
            <person name="Estep M."/>
            <person name="Feng L."/>
            <person name="Vaughn J.N."/>
            <person name="Grimwood J."/>
            <person name="Jenkins J."/>
            <person name="Barry K."/>
            <person name="Lindquist E."/>
            <person name="Hellsten U."/>
            <person name="Deshpande S."/>
            <person name="Wang X."/>
            <person name="Wu X."/>
            <person name="Mitros T."/>
            <person name="Triplett J."/>
            <person name="Yang X."/>
            <person name="Ye C.Y."/>
            <person name="Mauro-Herrera M."/>
            <person name="Wang L."/>
            <person name="Li P."/>
            <person name="Sharma M."/>
            <person name="Sharma R."/>
            <person name="Ronald P.C."/>
            <person name="Panaud O."/>
            <person name="Kellogg E.A."/>
            <person name="Brutnell T.P."/>
            <person name="Doust A.N."/>
            <person name="Tuskan G.A."/>
            <person name="Rokhsar D."/>
            <person name="Devos K.M."/>
        </authorList>
    </citation>
    <scope>NUCLEOTIDE SEQUENCE [LARGE SCALE GENOMIC DNA]</scope>
    <source>
        <strain evidence="2">cv. Yugu1</strain>
    </source>
</reference>
<sequence>VIAMIVGVSDVTHIRVGSNSVDTPSRVIGLKDLRYVAFYVEAVHLFGQEHAVIGIFVGTLVKSYRGYEETLSSGSNWKWYLDEDIAEIDKFCERYWIIDEQVDDHHRSGQLSQRSVSELRALETWEVEAISFLCTVKVVRINNAQPWWFSSCARFFKASPPYGSEYRCSGGCASTTAIPKYRLCLICSDGTTAAKFVLFGRVAQQVVGKPVMSLMKSDGIPKEIAAIVSCFFVSFR</sequence>
<dbReference type="PANTHER" id="PTHR47165:SF4">
    <property type="entry name" value="OS03G0429900 PROTEIN"/>
    <property type="match status" value="1"/>
</dbReference>
<evidence type="ECO:0000313" key="2">
    <source>
        <dbReference type="Proteomes" id="UP000004995"/>
    </source>
</evidence>
<dbReference type="AlphaFoldDB" id="K3ZP20"/>
<keyword evidence="2" id="KW-1185">Reference proteome</keyword>
<dbReference type="HOGENOM" id="CLU_1178038_0_0_1"/>
<dbReference type="OMA" id="CERYWII"/>
<proteinExistence type="predicted"/>
<dbReference type="PANTHER" id="PTHR47165">
    <property type="entry name" value="OS03G0429900 PROTEIN"/>
    <property type="match status" value="1"/>
</dbReference>
<evidence type="ECO:0008006" key="3">
    <source>
        <dbReference type="Google" id="ProtNLM"/>
    </source>
</evidence>
<organism evidence="1 2">
    <name type="scientific">Setaria italica</name>
    <name type="common">Foxtail millet</name>
    <name type="synonym">Panicum italicum</name>
    <dbReference type="NCBI Taxonomy" id="4555"/>
    <lineage>
        <taxon>Eukaryota</taxon>
        <taxon>Viridiplantae</taxon>
        <taxon>Streptophyta</taxon>
        <taxon>Embryophyta</taxon>
        <taxon>Tracheophyta</taxon>
        <taxon>Spermatophyta</taxon>
        <taxon>Magnoliopsida</taxon>
        <taxon>Liliopsida</taxon>
        <taxon>Poales</taxon>
        <taxon>Poaceae</taxon>
        <taxon>PACMAD clade</taxon>
        <taxon>Panicoideae</taxon>
        <taxon>Panicodae</taxon>
        <taxon>Paniceae</taxon>
        <taxon>Cenchrinae</taxon>
        <taxon>Setaria</taxon>
    </lineage>
</organism>